<dbReference type="InterPro" id="IPR036188">
    <property type="entry name" value="FAD/NAD-bd_sf"/>
</dbReference>
<dbReference type="InterPro" id="IPR002938">
    <property type="entry name" value="FAD-bd"/>
</dbReference>
<gene>
    <name evidence="4" type="primary">sdgC</name>
    <name evidence="4" type="ORF">LMG3458_03751</name>
</gene>
<organism evidence="4 5">
    <name type="scientific">Achromobacter deleyi</name>
    <dbReference type="NCBI Taxonomy" id="1353891"/>
    <lineage>
        <taxon>Bacteria</taxon>
        <taxon>Pseudomonadati</taxon>
        <taxon>Pseudomonadota</taxon>
        <taxon>Betaproteobacteria</taxon>
        <taxon>Burkholderiales</taxon>
        <taxon>Alcaligenaceae</taxon>
        <taxon>Achromobacter</taxon>
    </lineage>
</organism>
<dbReference type="GO" id="GO:0016491">
    <property type="term" value="F:oxidoreductase activity"/>
    <property type="evidence" value="ECO:0007669"/>
    <property type="project" value="UniProtKB-KW"/>
</dbReference>
<proteinExistence type="predicted"/>
<name>A0A6S7A7X1_9BURK</name>
<dbReference type="EMBL" id="CADIJO010000013">
    <property type="protein sequence ID" value="CAB3718586.1"/>
    <property type="molecule type" value="Genomic_DNA"/>
</dbReference>
<evidence type="ECO:0000259" key="3">
    <source>
        <dbReference type="Pfam" id="PF01494"/>
    </source>
</evidence>
<dbReference type="RefSeq" id="WP_175193190.1">
    <property type="nucleotide sequence ID" value="NZ_CADIJO010000013.1"/>
</dbReference>
<dbReference type="SUPFAM" id="SSF51905">
    <property type="entry name" value="FAD/NAD(P)-binding domain"/>
    <property type="match status" value="1"/>
</dbReference>
<dbReference type="Gene3D" id="3.50.50.60">
    <property type="entry name" value="FAD/NAD(P)-binding domain"/>
    <property type="match status" value="1"/>
</dbReference>
<dbReference type="PANTHER" id="PTHR43476:SF4">
    <property type="entry name" value="BLR0106 PROTEIN"/>
    <property type="match status" value="1"/>
</dbReference>
<dbReference type="PRINTS" id="PR00420">
    <property type="entry name" value="RNGMNOXGNASE"/>
</dbReference>
<dbReference type="Proteomes" id="UP000494111">
    <property type="component" value="Unassembled WGS sequence"/>
</dbReference>
<dbReference type="AlphaFoldDB" id="A0A6S7A7X1"/>
<feature type="domain" description="FAD-binding" evidence="3">
    <location>
        <begin position="2"/>
        <end position="326"/>
    </location>
</feature>
<evidence type="ECO:0000256" key="1">
    <source>
        <dbReference type="ARBA" id="ARBA00023002"/>
    </source>
</evidence>
<dbReference type="Pfam" id="PF01494">
    <property type="entry name" value="FAD_binding_3"/>
    <property type="match status" value="1"/>
</dbReference>
<dbReference type="PANTHER" id="PTHR43476">
    <property type="entry name" value="3-(3-HYDROXY-PHENYL)PROPIONATE/3-HYDROXYCINNAMIC ACID HYDROXYLASE"/>
    <property type="match status" value="1"/>
</dbReference>
<dbReference type="Gene3D" id="3.30.9.20">
    <property type="match status" value="1"/>
</dbReference>
<sequence>MKIAIIGGGPAGLYFAMLVRKRRPDWEVVVLEQNPPDATFGFGVVMADSGRNSLRAADAASHDALIQKMTFTDRQVITVKETALLVERPAKGGAIRRIDLLEVLQAAARGEGVQIHGGVRLGSVAQLSDFGLGDADLIVGADGVNSVVRTEDEHGFGTRRSHLTNHFAWFGVGRAFVSPALVFRQYDGGSFVAHYYPYTHDRSTFVAECDDATWQRFGMEELDSQARQALFEKVFAPELDGSPLLSNNSAWRQFPVVRNDRWHSGNKVLIGDAQTSAHFSIGSGTRIAMEDAIALAAAVCDSDGNVDVALKTFEDKRRPEKEKLICASERSYLWYEKVGDWMDQYTPHAFVYQFMVRTGRVDDQRLASSYPALYEALRNAGATKSEVSAS</sequence>
<reference evidence="4 5" key="1">
    <citation type="submission" date="2020-04" db="EMBL/GenBank/DDBJ databases">
        <authorList>
            <person name="De Canck E."/>
        </authorList>
    </citation>
    <scope>NUCLEOTIDE SEQUENCE [LARGE SCALE GENOMIC DNA]</scope>
    <source>
        <strain evidence="4 5">LMG 3458</strain>
    </source>
</reference>
<keyword evidence="1 4" id="KW-0560">Oxidoreductase</keyword>
<keyword evidence="2" id="KW-0520">NAD</keyword>
<dbReference type="InterPro" id="IPR050631">
    <property type="entry name" value="PheA/TfdB_FAD_monoxygenase"/>
</dbReference>
<evidence type="ECO:0000256" key="2">
    <source>
        <dbReference type="ARBA" id="ARBA00023027"/>
    </source>
</evidence>
<protein>
    <submittedName>
        <fullName evidence="4">Salicyloyl-CoA 5-hydroxylase</fullName>
        <ecNumber evidence="4">1.14.13.209</ecNumber>
    </submittedName>
</protein>
<dbReference type="EC" id="1.14.13.209" evidence="4"/>
<accession>A0A6S7A7X1</accession>
<dbReference type="GO" id="GO:0071949">
    <property type="term" value="F:FAD binding"/>
    <property type="evidence" value="ECO:0007669"/>
    <property type="project" value="InterPro"/>
</dbReference>
<evidence type="ECO:0000313" key="5">
    <source>
        <dbReference type="Proteomes" id="UP000494111"/>
    </source>
</evidence>
<evidence type="ECO:0000313" key="4">
    <source>
        <dbReference type="EMBL" id="CAB3718586.1"/>
    </source>
</evidence>